<dbReference type="Gene3D" id="3.10.350.10">
    <property type="entry name" value="LysM domain"/>
    <property type="match status" value="1"/>
</dbReference>
<organism evidence="3 4">
    <name type="scientific">Luteimonas terrae</name>
    <dbReference type="NCBI Taxonomy" id="1530191"/>
    <lineage>
        <taxon>Bacteria</taxon>
        <taxon>Pseudomonadati</taxon>
        <taxon>Pseudomonadota</taxon>
        <taxon>Gammaproteobacteria</taxon>
        <taxon>Lysobacterales</taxon>
        <taxon>Lysobacteraceae</taxon>
        <taxon>Luteimonas</taxon>
    </lineage>
</organism>
<evidence type="ECO:0000313" key="3">
    <source>
        <dbReference type="EMBL" id="MDR7191318.1"/>
    </source>
</evidence>
<dbReference type="Pfam" id="PF01476">
    <property type="entry name" value="LysM"/>
    <property type="match status" value="1"/>
</dbReference>
<dbReference type="RefSeq" id="WP_310231384.1">
    <property type="nucleotide sequence ID" value="NZ_JAVDWO010000001.1"/>
</dbReference>
<feature type="compositionally biased region" description="Polar residues" evidence="1">
    <location>
        <begin position="75"/>
        <end position="111"/>
    </location>
</feature>
<accession>A0ABU1XRD2</accession>
<dbReference type="SUPFAM" id="SSF54106">
    <property type="entry name" value="LysM domain"/>
    <property type="match status" value="1"/>
</dbReference>
<comment type="caution">
    <text evidence="3">The sequence shown here is derived from an EMBL/GenBank/DDBJ whole genome shotgun (WGS) entry which is preliminary data.</text>
</comment>
<feature type="region of interest" description="Disordered" evidence="1">
    <location>
        <begin position="75"/>
        <end position="123"/>
    </location>
</feature>
<dbReference type="EMBL" id="JAVDWO010000001">
    <property type="protein sequence ID" value="MDR7191318.1"/>
    <property type="molecule type" value="Genomic_DNA"/>
</dbReference>
<evidence type="ECO:0000259" key="2">
    <source>
        <dbReference type="PROSITE" id="PS51782"/>
    </source>
</evidence>
<keyword evidence="4" id="KW-1185">Reference proteome</keyword>
<dbReference type="CDD" id="cd00118">
    <property type="entry name" value="LysM"/>
    <property type="match status" value="1"/>
</dbReference>
<protein>
    <submittedName>
        <fullName evidence="3">LysM repeat protein</fullName>
    </submittedName>
</protein>
<dbReference type="InterPro" id="IPR018392">
    <property type="entry name" value="LysM"/>
</dbReference>
<name>A0ABU1XRD2_9GAMM</name>
<dbReference type="PROSITE" id="PS51782">
    <property type="entry name" value="LYSM"/>
    <property type="match status" value="1"/>
</dbReference>
<proteinExistence type="predicted"/>
<sequence>MSINPTTSHSTSHLPPAPTAEPLRHTVRPAESLVQIANQYGVSTQDLLKANPQISNPDMVYPDDALVIPSRVTDSSSQGVSISNTGGISANQSTRSDARTTYTSDAGTVHQSTTSTSGNVSVNPDAGSVTASGGVAFNESVKSANGYGVSFGGGANASISGSVNTANGVTTYKASSDVSVFLKGGVSTPQAGLELGRTDGIRASYQVAMPADAGVDPLSVNPFDPQSMPVGATVTMNGSDYTTNEFKATFRNIATQTKVTDETGVSTVVARTGEDTVRVTAGPTEAVKAYNGVGVEFGIGNIMLGRNDSLSGATLRTAEFDLSNEAGQAAYNDFLATGTLPDANGGGVANVATVERLDYSSQTNLSAKLGPVNLSLDGAKNTGNMVVTTHADGSIERSVDLQYSGNVPMNISQRWDAAGNEIADARVYSFDVQVDANNVQLLNAALSGGLDGAPVAEGQTVTLGFSETQMNALAGQTAAAVDNGAHMSLGNLLGYMNTDGSYPTPAAWDFALSLGRNLGNSDYGLSERLFSISDGSTNGGFGDRSFTRIDASVTPHE</sequence>
<feature type="region of interest" description="Disordered" evidence="1">
    <location>
        <begin position="1"/>
        <end position="22"/>
    </location>
</feature>
<evidence type="ECO:0000256" key="1">
    <source>
        <dbReference type="SAM" id="MobiDB-lite"/>
    </source>
</evidence>
<dbReference type="InterPro" id="IPR036779">
    <property type="entry name" value="LysM_dom_sf"/>
</dbReference>
<dbReference type="SMART" id="SM00257">
    <property type="entry name" value="LysM"/>
    <property type="match status" value="1"/>
</dbReference>
<reference evidence="3 4" key="1">
    <citation type="submission" date="2023-07" db="EMBL/GenBank/DDBJ databases">
        <title>Sorghum-associated microbial communities from plants grown in Nebraska, USA.</title>
        <authorList>
            <person name="Schachtman D."/>
        </authorList>
    </citation>
    <scope>NUCLEOTIDE SEQUENCE [LARGE SCALE GENOMIC DNA]</scope>
    <source>
        <strain evidence="3 4">4099</strain>
    </source>
</reference>
<feature type="compositionally biased region" description="Polar residues" evidence="1">
    <location>
        <begin position="1"/>
        <end position="13"/>
    </location>
</feature>
<evidence type="ECO:0000313" key="4">
    <source>
        <dbReference type="Proteomes" id="UP001256588"/>
    </source>
</evidence>
<gene>
    <name evidence="3" type="ORF">J2W68_000020</name>
</gene>
<dbReference type="Proteomes" id="UP001256588">
    <property type="component" value="Unassembled WGS sequence"/>
</dbReference>
<feature type="domain" description="LysM" evidence="2">
    <location>
        <begin position="23"/>
        <end position="68"/>
    </location>
</feature>